<accession>A0A8X6U1E0</accession>
<dbReference type="OrthoDB" id="10497580at2759"/>
<gene>
    <name evidence="1" type="ORF">NPIL_485101</name>
</gene>
<comment type="caution">
    <text evidence="1">The sequence shown here is derived from an EMBL/GenBank/DDBJ whole genome shotgun (WGS) entry which is preliminary data.</text>
</comment>
<evidence type="ECO:0000313" key="2">
    <source>
        <dbReference type="Proteomes" id="UP000887013"/>
    </source>
</evidence>
<keyword evidence="2" id="KW-1185">Reference proteome</keyword>
<reference evidence="1" key="1">
    <citation type="submission" date="2020-08" db="EMBL/GenBank/DDBJ databases">
        <title>Multicomponent nature underlies the extraordinary mechanical properties of spider dragline silk.</title>
        <authorList>
            <person name="Kono N."/>
            <person name="Nakamura H."/>
            <person name="Mori M."/>
            <person name="Yoshida Y."/>
            <person name="Ohtoshi R."/>
            <person name="Malay A.D."/>
            <person name="Moran D.A.P."/>
            <person name="Tomita M."/>
            <person name="Numata K."/>
            <person name="Arakawa K."/>
        </authorList>
    </citation>
    <scope>NUCLEOTIDE SEQUENCE</scope>
</reference>
<dbReference type="AlphaFoldDB" id="A0A8X6U1E0"/>
<name>A0A8X6U1E0_NEPPI</name>
<evidence type="ECO:0000313" key="1">
    <source>
        <dbReference type="EMBL" id="GFT71975.1"/>
    </source>
</evidence>
<sequence>MHHTHQSSHLVTGLKRVHTIRSLLNNQMESTHHQVKGKRDRPTWTRYIDSAGREFSLPTPYHMLTRNSTRHVTQPCTHASLRSCALSCHRRRLGDAICDNIAGFSDS</sequence>
<protein>
    <submittedName>
        <fullName evidence="1">Uncharacterized protein</fullName>
    </submittedName>
</protein>
<dbReference type="Proteomes" id="UP000887013">
    <property type="component" value="Unassembled WGS sequence"/>
</dbReference>
<proteinExistence type="predicted"/>
<organism evidence="1 2">
    <name type="scientific">Nephila pilipes</name>
    <name type="common">Giant wood spider</name>
    <name type="synonym">Nephila maculata</name>
    <dbReference type="NCBI Taxonomy" id="299642"/>
    <lineage>
        <taxon>Eukaryota</taxon>
        <taxon>Metazoa</taxon>
        <taxon>Ecdysozoa</taxon>
        <taxon>Arthropoda</taxon>
        <taxon>Chelicerata</taxon>
        <taxon>Arachnida</taxon>
        <taxon>Araneae</taxon>
        <taxon>Araneomorphae</taxon>
        <taxon>Entelegynae</taxon>
        <taxon>Araneoidea</taxon>
        <taxon>Nephilidae</taxon>
        <taxon>Nephila</taxon>
    </lineage>
</organism>
<dbReference type="EMBL" id="BMAW01021231">
    <property type="protein sequence ID" value="GFT71975.1"/>
    <property type="molecule type" value="Genomic_DNA"/>
</dbReference>